<protein>
    <submittedName>
        <fullName evidence="1">Uncharacterized protein</fullName>
    </submittedName>
</protein>
<proteinExistence type="predicted"/>
<dbReference type="Proteomes" id="UP000011086">
    <property type="component" value="Unassembled WGS sequence"/>
</dbReference>
<dbReference type="AlphaFoldDB" id="A0AA97PID0"/>
<reference evidence="1" key="1">
    <citation type="journal article" date="2012" name="PLoS Genet.">
        <title>Comparative analysis of the genomes of two field isolates of the rice blast fungus Magnaporthe oryzae.</title>
        <authorList>
            <person name="Xue M."/>
            <person name="Yang J."/>
            <person name="Li Z."/>
            <person name="Hu S."/>
            <person name="Yao N."/>
            <person name="Dean R.A."/>
            <person name="Zhao W."/>
            <person name="Shen M."/>
            <person name="Zhang H."/>
            <person name="Li C."/>
            <person name="Liu L."/>
            <person name="Cao L."/>
            <person name="Xu X."/>
            <person name="Xing Y."/>
            <person name="Hsiang T."/>
            <person name="Zhang Z."/>
            <person name="Xu J.R."/>
            <person name="Peng Y.L."/>
        </authorList>
    </citation>
    <scope>NUCLEOTIDE SEQUENCE</scope>
    <source>
        <strain evidence="1">Y34</strain>
    </source>
</reference>
<organism evidence="1">
    <name type="scientific">Pyricularia oryzae (strain Y34)</name>
    <name type="common">Rice blast fungus</name>
    <name type="synonym">Magnaporthe oryzae</name>
    <dbReference type="NCBI Taxonomy" id="1143189"/>
    <lineage>
        <taxon>Eukaryota</taxon>
        <taxon>Fungi</taxon>
        <taxon>Dikarya</taxon>
        <taxon>Ascomycota</taxon>
        <taxon>Pezizomycotina</taxon>
        <taxon>Sordariomycetes</taxon>
        <taxon>Sordariomycetidae</taxon>
        <taxon>Magnaporthales</taxon>
        <taxon>Pyriculariaceae</taxon>
        <taxon>Pyricularia</taxon>
    </lineage>
</organism>
<dbReference type="EMBL" id="JH793927">
    <property type="protein sequence ID" value="ELQ35642.1"/>
    <property type="molecule type" value="Genomic_DNA"/>
</dbReference>
<gene>
    <name evidence="1" type="ORF">OOU_Y34scaffold00697g41</name>
</gene>
<accession>A0AA97PID0</accession>
<evidence type="ECO:0000313" key="1">
    <source>
        <dbReference type="EMBL" id="ELQ35642.1"/>
    </source>
</evidence>
<sequence length="85" mass="9466">MAFVLIVNVCNSRRACFRNLVNVSLGGVKILIEFEAWLGERRSIRIMGRARLGSVVELGDESRLYPPEGKAPASWESVLIGHRPT</sequence>
<name>A0AA97PID0_PYRO3</name>